<dbReference type="PANTHER" id="PTHR34219:SF3">
    <property type="entry name" value="BLL7967 PROTEIN"/>
    <property type="match status" value="1"/>
</dbReference>
<sequence>MDGRAWRRLHGWVALVLAILIMPATLSGAMLMWPEAIGRLTGAPRFATSGAALLPVDRYARAARPVLRPGERIAEMILPDRRGAPVVVTATSVAATGAVQVDIFLDPPTARVLEVAASDAGAVGFLRRVHGKLLVPGAGRSIVGAGGVIAVMLVMVGVVVWWPGRRRRAGRGSVWLGYAVGVLIAVPLLVWSFSGVWIGVAKPAPVSARPMARPAQPLSVVVARAVAIAPGAVRRIVWPTERNPDWTVGVASAAVKVADDSGSAVAAPARVPAGLAGRSMLALHDGSGLGVGWRVAGLIAGLAPVVMLVVGIVAWRRRGVLP</sequence>
<feature type="transmembrane region" description="Helical" evidence="1">
    <location>
        <begin position="174"/>
        <end position="200"/>
    </location>
</feature>
<proteinExistence type="predicted"/>
<keyword evidence="1" id="KW-0472">Membrane</keyword>
<comment type="caution">
    <text evidence="2">The sequence shown here is derived from an EMBL/GenBank/DDBJ whole genome shotgun (WGS) entry which is preliminary data.</text>
</comment>
<organism evidence="2 3">
    <name type="scientific">Sphingomonas mollis</name>
    <dbReference type="NCBI Taxonomy" id="2795726"/>
    <lineage>
        <taxon>Bacteria</taxon>
        <taxon>Pseudomonadati</taxon>
        <taxon>Pseudomonadota</taxon>
        <taxon>Alphaproteobacteria</taxon>
        <taxon>Sphingomonadales</taxon>
        <taxon>Sphingomonadaceae</taxon>
        <taxon>Sphingomonas</taxon>
    </lineage>
</organism>
<keyword evidence="3" id="KW-1185">Reference proteome</keyword>
<gene>
    <name evidence="2" type="ORF">JAO74_14095</name>
</gene>
<reference evidence="3" key="1">
    <citation type="submission" date="2020-12" db="EMBL/GenBank/DDBJ databases">
        <title>Hymenobacter sp.</title>
        <authorList>
            <person name="Kim M.K."/>
        </authorList>
    </citation>
    <scope>NUCLEOTIDE SEQUENCE [LARGE SCALE GENOMIC DNA]</scope>
    <source>
        <strain evidence="3">BT553</strain>
    </source>
</reference>
<feature type="transmembrane region" description="Helical" evidence="1">
    <location>
        <begin position="12"/>
        <end position="33"/>
    </location>
</feature>
<protein>
    <submittedName>
        <fullName evidence="2">PepSY domain-containing protein</fullName>
    </submittedName>
</protein>
<dbReference type="Proteomes" id="UP000640426">
    <property type="component" value="Unassembled WGS sequence"/>
</dbReference>
<evidence type="ECO:0000313" key="2">
    <source>
        <dbReference type="EMBL" id="MBJ6122926.1"/>
    </source>
</evidence>
<evidence type="ECO:0000313" key="3">
    <source>
        <dbReference type="Proteomes" id="UP000640426"/>
    </source>
</evidence>
<evidence type="ECO:0000256" key="1">
    <source>
        <dbReference type="SAM" id="Phobius"/>
    </source>
</evidence>
<name>A0ABS0XSB8_9SPHN</name>
<dbReference type="EMBL" id="JAELXS010000008">
    <property type="protein sequence ID" value="MBJ6122926.1"/>
    <property type="molecule type" value="Genomic_DNA"/>
</dbReference>
<feature type="transmembrane region" description="Helical" evidence="1">
    <location>
        <begin position="142"/>
        <end position="162"/>
    </location>
</feature>
<feature type="transmembrane region" description="Helical" evidence="1">
    <location>
        <begin position="291"/>
        <end position="315"/>
    </location>
</feature>
<keyword evidence="1" id="KW-1133">Transmembrane helix</keyword>
<keyword evidence="1" id="KW-0812">Transmembrane</keyword>
<accession>A0ABS0XSB8</accession>
<dbReference type="InterPro" id="IPR005625">
    <property type="entry name" value="PepSY-ass_TM"/>
</dbReference>
<dbReference type="Pfam" id="PF03929">
    <property type="entry name" value="PepSY_TM"/>
    <property type="match status" value="1"/>
</dbReference>
<dbReference type="PANTHER" id="PTHR34219">
    <property type="entry name" value="IRON-REGULATED INNER MEMBRANE PROTEIN-RELATED"/>
    <property type="match status" value="1"/>
</dbReference>